<sequence>MTAENTANHTESTELARESRSLMATPKSTVWQILLGAPATLGLGLVGVLGTNLLTDSFKANPVVQLTTVVVGWIALVLFVIGLVLRSYRFVRAHVELPSAASPESPELPKPGGPWAAAPEPDHRSGLRDVWAAAVLRDLPMRTFELPVLLDVLAASAAARMPISLTPADEDMPAAPRIVDQLVGVGVLELSIPGRYRVAAVPPESETPRTTGTPEWRAALAMLLRRHAEQSARWARALDVPSTAATARLWFQDEEPRLGALLARCAEMPGLEQVRAVVPDLAAIADALDTWYARTGKPEDYRGRGLAGEPVTATGPAAAMITIAETTGSGLAGTLADIRQNAPEREPLRYSPRTLSRSLRARALHRRALKTLGPGQTQLADAVNLLEQAWWLLPREDVAGEVSALVNMAIVHLLQGRYTAARDRLELAESMATGSDPGGLAHVHEIAGALDWASGDQPRAIWRWQTALAEWRALADELGTGRCLQHLGSAVVTEPGLGIALLESEDPATDFDLLLLAAGWLVEAKRLNPGLNYVGSRAGELFAKLNDAAPPGTRVHALPGLQRWPRAPRDQPTGST</sequence>
<feature type="transmembrane region" description="Helical" evidence="2">
    <location>
        <begin position="63"/>
        <end position="85"/>
    </location>
</feature>
<proteinExistence type="predicted"/>
<dbReference type="SUPFAM" id="SSF48452">
    <property type="entry name" value="TPR-like"/>
    <property type="match status" value="1"/>
</dbReference>
<dbReference type="AlphaFoldDB" id="A0A7K1UVP1"/>
<gene>
    <name evidence="3" type="ORF">GPX89_14440</name>
</gene>
<organism evidence="3 4">
    <name type="scientific">Nocardia terrae</name>
    <dbReference type="NCBI Taxonomy" id="2675851"/>
    <lineage>
        <taxon>Bacteria</taxon>
        <taxon>Bacillati</taxon>
        <taxon>Actinomycetota</taxon>
        <taxon>Actinomycetes</taxon>
        <taxon>Mycobacteriales</taxon>
        <taxon>Nocardiaceae</taxon>
        <taxon>Nocardia</taxon>
    </lineage>
</organism>
<keyword evidence="4" id="KW-1185">Reference proteome</keyword>
<dbReference type="EMBL" id="WRPP01000002">
    <property type="protein sequence ID" value="MVU78440.1"/>
    <property type="molecule type" value="Genomic_DNA"/>
</dbReference>
<evidence type="ECO:0000313" key="4">
    <source>
        <dbReference type="Proteomes" id="UP000466794"/>
    </source>
</evidence>
<evidence type="ECO:0008006" key="5">
    <source>
        <dbReference type="Google" id="ProtNLM"/>
    </source>
</evidence>
<keyword evidence="2" id="KW-0472">Membrane</keyword>
<evidence type="ECO:0000256" key="1">
    <source>
        <dbReference type="SAM" id="MobiDB-lite"/>
    </source>
</evidence>
<feature type="transmembrane region" description="Helical" evidence="2">
    <location>
        <begin position="30"/>
        <end position="51"/>
    </location>
</feature>
<name>A0A7K1UVP1_9NOCA</name>
<dbReference type="Proteomes" id="UP000466794">
    <property type="component" value="Unassembled WGS sequence"/>
</dbReference>
<accession>A0A7K1UVP1</accession>
<reference evidence="3 4" key="1">
    <citation type="submission" date="2019-12" db="EMBL/GenBank/DDBJ databases">
        <title>Nocardia sp. nov. ET3-3 isolated from soil.</title>
        <authorList>
            <person name="Kanchanasin P."/>
            <person name="Tanasupawat S."/>
            <person name="Yuki M."/>
            <person name="Kudo T."/>
        </authorList>
    </citation>
    <scope>NUCLEOTIDE SEQUENCE [LARGE SCALE GENOMIC DNA]</scope>
    <source>
        <strain evidence="3 4">ET3-3</strain>
    </source>
</reference>
<dbReference type="Gene3D" id="1.25.40.10">
    <property type="entry name" value="Tetratricopeptide repeat domain"/>
    <property type="match status" value="1"/>
</dbReference>
<evidence type="ECO:0000313" key="3">
    <source>
        <dbReference type="EMBL" id="MVU78440.1"/>
    </source>
</evidence>
<keyword evidence="2" id="KW-0812">Transmembrane</keyword>
<feature type="region of interest" description="Disordered" evidence="1">
    <location>
        <begin position="100"/>
        <end position="123"/>
    </location>
</feature>
<dbReference type="RefSeq" id="WP_157387928.1">
    <property type="nucleotide sequence ID" value="NZ_WRPP01000002.1"/>
</dbReference>
<protein>
    <recommendedName>
        <fullName evidence="5">Tetratricopeptide repeat protein</fullName>
    </recommendedName>
</protein>
<comment type="caution">
    <text evidence="3">The sequence shown here is derived from an EMBL/GenBank/DDBJ whole genome shotgun (WGS) entry which is preliminary data.</text>
</comment>
<dbReference type="InterPro" id="IPR011990">
    <property type="entry name" value="TPR-like_helical_dom_sf"/>
</dbReference>
<evidence type="ECO:0000256" key="2">
    <source>
        <dbReference type="SAM" id="Phobius"/>
    </source>
</evidence>
<keyword evidence="2" id="KW-1133">Transmembrane helix</keyword>